<evidence type="ECO:0000256" key="5">
    <source>
        <dbReference type="ARBA" id="ARBA00022490"/>
    </source>
</evidence>
<feature type="region of interest" description="Disordered" evidence="12">
    <location>
        <begin position="532"/>
        <end position="560"/>
    </location>
</feature>
<dbReference type="InterPro" id="IPR002194">
    <property type="entry name" value="Chaperonin_TCP-1_CS"/>
</dbReference>
<dbReference type="InterPro" id="IPR053374">
    <property type="entry name" value="TCP-1_chaperonin"/>
</dbReference>
<gene>
    <name evidence="13" type="ORF">HKI87_04g32160</name>
</gene>
<accession>A0AAX4P771</accession>
<keyword evidence="6 10" id="KW-0547">Nucleotide-binding</keyword>
<dbReference type="InterPro" id="IPR027409">
    <property type="entry name" value="GroEL-like_apical_dom_sf"/>
</dbReference>
<dbReference type="GO" id="GO:0005524">
    <property type="term" value="F:ATP binding"/>
    <property type="evidence" value="ECO:0007669"/>
    <property type="project" value="UniProtKB-KW"/>
</dbReference>
<dbReference type="FunFam" id="1.10.560.10:FF:000073">
    <property type="entry name" value="T-complex protein 1 subunit gamma"/>
    <property type="match status" value="1"/>
</dbReference>
<dbReference type="SUPFAM" id="SSF52029">
    <property type="entry name" value="GroEL apical domain-like"/>
    <property type="match status" value="1"/>
</dbReference>
<organism evidence="13 14">
    <name type="scientific">Chloropicon roscoffensis</name>
    <dbReference type="NCBI Taxonomy" id="1461544"/>
    <lineage>
        <taxon>Eukaryota</taxon>
        <taxon>Viridiplantae</taxon>
        <taxon>Chlorophyta</taxon>
        <taxon>Chloropicophyceae</taxon>
        <taxon>Chloropicales</taxon>
        <taxon>Chloropicaceae</taxon>
        <taxon>Chloropicon</taxon>
    </lineage>
</organism>
<dbReference type="AlphaFoldDB" id="A0AAX4P771"/>
<keyword evidence="14" id="KW-1185">Reference proteome</keyword>
<keyword evidence="5" id="KW-0963">Cytoplasm</keyword>
<evidence type="ECO:0000256" key="8">
    <source>
        <dbReference type="ARBA" id="ARBA00023186"/>
    </source>
</evidence>
<dbReference type="NCBIfam" id="NF041083">
    <property type="entry name" value="thermosome_beta"/>
    <property type="match status" value="1"/>
</dbReference>
<dbReference type="Pfam" id="PF00118">
    <property type="entry name" value="Cpn60_TCP1"/>
    <property type="match status" value="1"/>
</dbReference>
<evidence type="ECO:0000256" key="12">
    <source>
        <dbReference type="SAM" id="MobiDB-lite"/>
    </source>
</evidence>
<dbReference type="Proteomes" id="UP001472866">
    <property type="component" value="Chromosome 04"/>
</dbReference>
<dbReference type="InterPro" id="IPR027410">
    <property type="entry name" value="TCP-1-like_intermed_sf"/>
</dbReference>
<dbReference type="PROSITE" id="PS00995">
    <property type="entry name" value="TCP1_3"/>
    <property type="match status" value="1"/>
</dbReference>
<dbReference type="SUPFAM" id="SSF54849">
    <property type="entry name" value="GroEL-intermediate domain like"/>
    <property type="match status" value="1"/>
</dbReference>
<evidence type="ECO:0000256" key="6">
    <source>
        <dbReference type="ARBA" id="ARBA00022741"/>
    </source>
</evidence>
<evidence type="ECO:0000256" key="3">
    <source>
        <dbReference type="ARBA" id="ARBA00011531"/>
    </source>
</evidence>
<dbReference type="NCBIfam" id="TIGR02344">
    <property type="entry name" value="chap_CCT_gamma"/>
    <property type="match status" value="1"/>
</dbReference>
<name>A0AAX4P771_9CHLO</name>
<dbReference type="InterPro" id="IPR027413">
    <property type="entry name" value="GROEL-like_equatorial_sf"/>
</dbReference>
<dbReference type="PANTHER" id="PTHR11353">
    <property type="entry name" value="CHAPERONIN"/>
    <property type="match status" value="1"/>
</dbReference>
<proteinExistence type="inferred from homology"/>
<sequence length="560" mass="60765">MQMPGGAPVMVLQQNTQREQGRKAQLGNVTAAKAIADIVRTTLGPRSMLKMLLDANGSIVLTNDGNAILREIDVTHPAAKSMIELSRTQDEEVGDGTTSVIILAGELLYAAVPFLEKQYHPTVIVRGYIKALEDAVKAVDDLSFPIEIKNRDQMLRLVQSCIGTKFTHRFGTLISELALDAVLTVAKDLGDGKMEVDIKKYAKIEKLPGGSLEDCTVLKGVMFSKDVVLPGRMKRKIEKPRILLMDCPMEYKKGENQTNVEITKEEDWAALLKAEEEWIEQMCQNIIKFKPDLVVTEKGLSDLAAVYLARAGVTAIRRLRKTDNNRIARASGATIVHRAAEIKESDIGTGAGLFEVKKVGDEYFTFIVDCEDPKACSVVLRGASKDVLNEVERNLHDAMGVARNVVQDPRLVPGGGAVEMAVAKALNDKASAIEGTESLPYLAVGEALEVIPRTLAQNCGANIIRTLTKLRAQHADGNDTFGIDGNLGTVVDMKVLGVWEPYAVKVQTFKTAIESATLLLRIDDIVSGIQKRAGAGPGAPRGPQVEGTGDDVDSERQLAE</sequence>
<dbReference type="InterPro" id="IPR002423">
    <property type="entry name" value="Cpn60/GroEL/TCP-1"/>
</dbReference>
<dbReference type="GO" id="GO:0016887">
    <property type="term" value="F:ATP hydrolysis activity"/>
    <property type="evidence" value="ECO:0007669"/>
    <property type="project" value="InterPro"/>
</dbReference>
<reference evidence="13 14" key="1">
    <citation type="submission" date="2024-03" db="EMBL/GenBank/DDBJ databases">
        <title>Complete genome sequence of the green alga Chloropicon roscoffensis RCC1871.</title>
        <authorList>
            <person name="Lemieux C."/>
            <person name="Pombert J.-F."/>
            <person name="Otis C."/>
            <person name="Turmel M."/>
        </authorList>
    </citation>
    <scope>NUCLEOTIDE SEQUENCE [LARGE SCALE GENOMIC DNA]</scope>
    <source>
        <strain evidence="13 14">RCC1871</strain>
    </source>
</reference>
<dbReference type="InterPro" id="IPR054827">
    <property type="entry name" value="thermosome_alpha"/>
</dbReference>
<dbReference type="GO" id="GO:0051082">
    <property type="term" value="F:unfolded protein binding"/>
    <property type="evidence" value="ECO:0007669"/>
    <property type="project" value="InterPro"/>
</dbReference>
<evidence type="ECO:0000313" key="14">
    <source>
        <dbReference type="Proteomes" id="UP001472866"/>
    </source>
</evidence>
<dbReference type="PROSITE" id="PS00750">
    <property type="entry name" value="TCP1_1"/>
    <property type="match status" value="1"/>
</dbReference>
<evidence type="ECO:0000313" key="13">
    <source>
        <dbReference type="EMBL" id="WZN61681.1"/>
    </source>
</evidence>
<evidence type="ECO:0000256" key="2">
    <source>
        <dbReference type="ARBA" id="ARBA00008020"/>
    </source>
</evidence>
<dbReference type="NCBIfam" id="NF041082">
    <property type="entry name" value="thermosome_alpha"/>
    <property type="match status" value="1"/>
</dbReference>
<dbReference type="InterPro" id="IPR017998">
    <property type="entry name" value="Chaperone_TCP-1"/>
</dbReference>
<evidence type="ECO:0000256" key="1">
    <source>
        <dbReference type="ARBA" id="ARBA00004496"/>
    </source>
</evidence>
<dbReference type="InterPro" id="IPR012719">
    <property type="entry name" value="Chap_CCT_gamma"/>
</dbReference>
<dbReference type="Gene3D" id="1.10.560.10">
    <property type="entry name" value="GroEL-like equatorial domain"/>
    <property type="match status" value="1"/>
</dbReference>
<evidence type="ECO:0000256" key="10">
    <source>
        <dbReference type="RuleBase" id="RU004187"/>
    </source>
</evidence>
<dbReference type="FunFam" id="3.50.7.10:FF:000005">
    <property type="entry name" value="T-complex protein 1 subunit gamma"/>
    <property type="match status" value="1"/>
</dbReference>
<dbReference type="CDD" id="cd03337">
    <property type="entry name" value="TCP1_gamma"/>
    <property type="match status" value="1"/>
</dbReference>
<evidence type="ECO:0000256" key="7">
    <source>
        <dbReference type="ARBA" id="ARBA00022840"/>
    </source>
</evidence>
<dbReference type="GO" id="GO:0140662">
    <property type="term" value="F:ATP-dependent protein folding chaperone"/>
    <property type="evidence" value="ECO:0007669"/>
    <property type="project" value="InterPro"/>
</dbReference>
<comment type="subcellular location">
    <subcellularLocation>
        <location evidence="1">Cytoplasm</location>
    </subcellularLocation>
</comment>
<dbReference type="Gene3D" id="3.50.7.10">
    <property type="entry name" value="GroEL"/>
    <property type="match status" value="1"/>
</dbReference>
<dbReference type="GO" id="GO:0005832">
    <property type="term" value="C:chaperonin-containing T-complex"/>
    <property type="evidence" value="ECO:0007669"/>
    <property type="project" value="UniProtKB-ARBA"/>
</dbReference>
<evidence type="ECO:0000256" key="11">
    <source>
        <dbReference type="RuleBase" id="RU004191"/>
    </source>
</evidence>
<dbReference type="FunFam" id="1.10.560.10:FF:000085">
    <property type="entry name" value="T-complex protein 1 subunit gamma"/>
    <property type="match status" value="1"/>
</dbReference>
<dbReference type="Gene3D" id="3.30.260.10">
    <property type="entry name" value="TCP-1-like chaperonin intermediate domain"/>
    <property type="match status" value="1"/>
</dbReference>
<dbReference type="PROSITE" id="PS00751">
    <property type="entry name" value="TCP1_2"/>
    <property type="match status" value="1"/>
</dbReference>
<comment type="similarity">
    <text evidence="2 10">Belongs to the TCP-1 chaperonin family.</text>
</comment>
<evidence type="ECO:0000256" key="9">
    <source>
        <dbReference type="ARBA" id="ARBA00024677"/>
    </source>
</evidence>
<dbReference type="SUPFAM" id="SSF48592">
    <property type="entry name" value="GroEL equatorial domain-like"/>
    <property type="match status" value="1"/>
</dbReference>
<comment type="function">
    <text evidence="9">Molecular chaperone; assists the folding of proteins upon ATP hydrolysis. Known to play a role, in vitro, in the folding of actin and tubulin.</text>
</comment>
<comment type="subunit">
    <text evidence="3">Heterooligomeric complex of about 850 to 900 kDa that forms two stacked rings, 12 to 16 nm in diameter.</text>
</comment>
<protein>
    <recommendedName>
        <fullName evidence="4 11">T-complex protein 1 subunit gamma</fullName>
    </recommendedName>
</protein>
<dbReference type="EMBL" id="CP151504">
    <property type="protein sequence ID" value="WZN61681.1"/>
    <property type="molecule type" value="Genomic_DNA"/>
</dbReference>
<dbReference type="PRINTS" id="PR00304">
    <property type="entry name" value="TCOMPLEXTCP1"/>
</dbReference>
<keyword evidence="8 10" id="KW-0143">Chaperone</keyword>
<evidence type="ECO:0000256" key="4">
    <source>
        <dbReference type="ARBA" id="ARBA00017187"/>
    </source>
</evidence>
<keyword evidence="7 10" id="KW-0067">ATP-binding</keyword>